<accession>A0ACB9X6D5</accession>
<protein>
    <submittedName>
        <fullName evidence="1">Uncharacterized protein</fullName>
    </submittedName>
</protein>
<evidence type="ECO:0000313" key="1">
    <source>
        <dbReference type="EMBL" id="KAI4821435.1"/>
    </source>
</evidence>
<gene>
    <name evidence="1" type="ORF">KUCAC02_029369</name>
</gene>
<dbReference type="EMBL" id="CM043793">
    <property type="protein sequence ID" value="KAI4821435.1"/>
    <property type="molecule type" value="Genomic_DNA"/>
</dbReference>
<feature type="non-terminal residue" evidence="1">
    <location>
        <position position="50"/>
    </location>
</feature>
<sequence length="50" mass="5748">QERVSAEGGSVYNTHTLHPVCQPQHKRFGNRADGALWRRSLHLTPIRLEK</sequence>
<name>A0ACB9X6D5_CHAAC</name>
<comment type="caution">
    <text evidence="1">The sequence shown here is derived from an EMBL/GenBank/DDBJ whole genome shotgun (WGS) entry which is preliminary data.</text>
</comment>
<keyword evidence="2" id="KW-1185">Reference proteome</keyword>
<proteinExistence type="predicted"/>
<feature type="non-terminal residue" evidence="1">
    <location>
        <position position="1"/>
    </location>
</feature>
<dbReference type="Proteomes" id="UP001057452">
    <property type="component" value="Chromosome 9"/>
</dbReference>
<reference evidence="1" key="1">
    <citation type="submission" date="2022-05" db="EMBL/GenBank/DDBJ databases">
        <title>Chromosome-level genome of Chaenocephalus aceratus.</title>
        <authorList>
            <person name="Park H."/>
        </authorList>
    </citation>
    <scope>NUCLEOTIDE SEQUENCE</scope>
    <source>
        <strain evidence="1">KU_202001</strain>
    </source>
</reference>
<organism evidence="1 2">
    <name type="scientific">Chaenocephalus aceratus</name>
    <name type="common">Blackfin icefish</name>
    <name type="synonym">Chaenichthys aceratus</name>
    <dbReference type="NCBI Taxonomy" id="36190"/>
    <lineage>
        <taxon>Eukaryota</taxon>
        <taxon>Metazoa</taxon>
        <taxon>Chordata</taxon>
        <taxon>Craniata</taxon>
        <taxon>Vertebrata</taxon>
        <taxon>Euteleostomi</taxon>
        <taxon>Actinopterygii</taxon>
        <taxon>Neopterygii</taxon>
        <taxon>Teleostei</taxon>
        <taxon>Neoteleostei</taxon>
        <taxon>Acanthomorphata</taxon>
        <taxon>Eupercaria</taxon>
        <taxon>Perciformes</taxon>
        <taxon>Notothenioidei</taxon>
        <taxon>Channichthyidae</taxon>
        <taxon>Chaenocephalus</taxon>
    </lineage>
</organism>
<evidence type="ECO:0000313" key="2">
    <source>
        <dbReference type="Proteomes" id="UP001057452"/>
    </source>
</evidence>